<accession>M1AS56</accession>
<dbReference type="RefSeq" id="XP_015162534.1">
    <property type="nucleotide sequence ID" value="XM_015307048.1"/>
</dbReference>
<keyword evidence="2 6" id="KW-0812">Transmembrane</keyword>
<protein>
    <recommendedName>
        <fullName evidence="6">Reticulon-like protein</fullName>
    </recommendedName>
</protein>
<evidence type="ECO:0000313" key="9">
    <source>
        <dbReference type="Proteomes" id="UP000011115"/>
    </source>
</evidence>
<keyword evidence="5 6" id="KW-0472">Membrane</keyword>
<dbReference type="PANTHER" id="PTHR46626">
    <property type="entry name" value="RETICULON-LIKE PROTEIN B17"/>
    <property type="match status" value="1"/>
</dbReference>
<evidence type="ECO:0000259" key="7">
    <source>
        <dbReference type="PROSITE" id="PS50845"/>
    </source>
</evidence>
<dbReference type="STRING" id="4113.M1AS56"/>
<dbReference type="Proteomes" id="UP000011115">
    <property type="component" value="Unassembled WGS sequence"/>
</dbReference>
<dbReference type="EnsemblPlants" id="PGSC0003DMT400029051">
    <property type="protein sequence ID" value="PGSC0003DMT400029051"/>
    <property type="gene ID" value="PGSC0003DMG400011178"/>
</dbReference>
<evidence type="ECO:0000256" key="3">
    <source>
        <dbReference type="ARBA" id="ARBA00022824"/>
    </source>
</evidence>
<sequence>MEVVSKRRGKNTRNGVVVAGCVWENRMRFDEFKGGINVYSEKEETPQVENDEMKTNEVEEHKKLEMGSKTNLGVGCFVMSGKRKTWKSESNFEGNPIEISTKRSQLCKELSVSAMKKSPIQSKKREGNEKMCELKKVKNVSPNGNLRNSLQLMKAKSEKCKEIDVIEENKVVGVLDESKKNLERVFSESSDENKVVDVLDESKKNLERVFGESSDGNEENKVVDVCDESKRNFERVFSESSDGNEENKVVDVCDESKRNFERVFSESSDGNEENKVVVDESKKNLERVFVESSDKNEENKVVDVLDESKRNLEMVFVESSDGNEENKVVDNVDGNEGNQIQLRKVKSEANKAQNVDGKNCDLRKVKSMCLNGNLKNSLQMVKTKTEKCNKSFEKNKVLEENCEEKVIRSNVEPQEKLNLENEDFKILEEEIEKENSLAKVIKTKKIVIVEEKKVHISNNEKKQVSISPIIKKQSNLSFSGQSRILHHHPSPTRTKPVPASDEFQRNIPRQHSNLESLVDLVMWTDASKSALIFGIGTFFIISSSYTKDLNISFISVISYLGLVYLATIFLFRSLRGANDIGESSEYVLGEEEAMWILKLILPYINECLMKIRALFSGDPATTMKMAVLLFIFARCGSSITIWKMSKLGFFGVFIVPKVCSSYSTQLTAYGTFWIRRFRDAWESCTHKKAVAFAIFTLIWNLSSISARIWAVFMLYVGFRYYQQKMMKEGWIGEEEITISEDYWQERQRRIGRKSTSMESKKQKKTI</sequence>
<name>M1AS56_SOLTU</name>
<dbReference type="OMA" id="ISARIWA"/>
<evidence type="ECO:0000256" key="6">
    <source>
        <dbReference type="RuleBase" id="RU363132"/>
    </source>
</evidence>
<reference evidence="9" key="1">
    <citation type="journal article" date="2011" name="Nature">
        <title>Genome sequence and analysis of the tuber crop potato.</title>
        <authorList>
            <consortium name="The Potato Genome Sequencing Consortium"/>
        </authorList>
    </citation>
    <scope>NUCLEOTIDE SEQUENCE [LARGE SCALE GENOMIC DNA]</scope>
    <source>
        <strain evidence="9">cv. DM1-3 516 R44</strain>
    </source>
</reference>
<dbReference type="AlphaFoldDB" id="M1AS56"/>
<dbReference type="eggNOG" id="ENOG502QQKT">
    <property type="taxonomic scope" value="Eukaryota"/>
</dbReference>
<evidence type="ECO:0000256" key="4">
    <source>
        <dbReference type="ARBA" id="ARBA00022989"/>
    </source>
</evidence>
<dbReference type="Pfam" id="PF02453">
    <property type="entry name" value="Reticulon"/>
    <property type="match status" value="1"/>
</dbReference>
<dbReference type="OrthoDB" id="567788at2759"/>
<gene>
    <name evidence="8" type="primary">LOC102587880</name>
</gene>
<evidence type="ECO:0000313" key="8">
    <source>
        <dbReference type="EnsemblPlants" id="PGSC0003DMT400029051"/>
    </source>
</evidence>
<feature type="domain" description="Reticulon" evidence="7">
    <location>
        <begin position="517"/>
        <end position="669"/>
    </location>
</feature>
<keyword evidence="4 6" id="KW-1133">Transmembrane helix</keyword>
<feature type="transmembrane region" description="Helical" evidence="6">
    <location>
        <begin position="529"/>
        <end position="545"/>
    </location>
</feature>
<evidence type="ECO:0000256" key="1">
    <source>
        <dbReference type="ARBA" id="ARBA00004477"/>
    </source>
</evidence>
<proteinExistence type="predicted"/>
<dbReference type="PROSITE" id="PS50845">
    <property type="entry name" value="RETICULON"/>
    <property type="match status" value="1"/>
</dbReference>
<feature type="transmembrane region" description="Helical" evidence="6">
    <location>
        <begin position="551"/>
        <end position="571"/>
    </location>
</feature>
<dbReference type="Gramene" id="PGSC0003DMT400029051">
    <property type="protein sequence ID" value="PGSC0003DMT400029051"/>
    <property type="gene ID" value="PGSC0003DMG400011178"/>
</dbReference>
<dbReference type="InterPro" id="IPR044647">
    <property type="entry name" value="RTNLB17/18/21"/>
</dbReference>
<feature type="transmembrane region" description="Helical" evidence="6">
    <location>
        <begin position="647"/>
        <end position="669"/>
    </location>
</feature>
<reference evidence="8" key="2">
    <citation type="submission" date="2015-06" db="UniProtKB">
        <authorList>
            <consortium name="EnsemblPlants"/>
        </authorList>
    </citation>
    <scope>IDENTIFICATION</scope>
    <source>
        <strain evidence="8">DM1-3 516 R44</strain>
    </source>
</reference>
<keyword evidence="3 6" id="KW-0256">Endoplasmic reticulum</keyword>
<dbReference type="GeneID" id="102587880"/>
<dbReference type="GO" id="GO:0005789">
    <property type="term" value="C:endoplasmic reticulum membrane"/>
    <property type="evidence" value="ECO:0007669"/>
    <property type="project" value="UniProtKB-SubCell"/>
</dbReference>
<dbReference type="ExpressionAtlas" id="M1AS56">
    <property type="expression patterns" value="baseline and differential"/>
</dbReference>
<feature type="transmembrane region" description="Helical" evidence="6">
    <location>
        <begin position="689"/>
        <end position="718"/>
    </location>
</feature>
<evidence type="ECO:0000256" key="5">
    <source>
        <dbReference type="ARBA" id="ARBA00023136"/>
    </source>
</evidence>
<dbReference type="KEGG" id="sot:102587880"/>
<dbReference type="PaxDb" id="4113-PGSC0003DMT400029051"/>
<keyword evidence="9" id="KW-1185">Reference proteome</keyword>
<dbReference type="InterPro" id="IPR003388">
    <property type="entry name" value="Reticulon"/>
</dbReference>
<dbReference type="PANTHER" id="PTHR46626:SF1">
    <property type="entry name" value="RETICULON-LIKE PROTEIN B21"/>
    <property type="match status" value="1"/>
</dbReference>
<comment type="subcellular location">
    <subcellularLocation>
        <location evidence="1 6">Endoplasmic reticulum membrane</location>
        <topology evidence="1 6">Multi-pass membrane protein</topology>
    </subcellularLocation>
</comment>
<organism evidence="8 9">
    <name type="scientific">Solanum tuberosum</name>
    <name type="common">Potato</name>
    <dbReference type="NCBI Taxonomy" id="4113"/>
    <lineage>
        <taxon>Eukaryota</taxon>
        <taxon>Viridiplantae</taxon>
        <taxon>Streptophyta</taxon>
        <taxon>Embryophyta</taxon>
        <taxon>Tracheophyta</taxon>
        <taxon>Spermatophyta</taxon>
        <taxon>Magnoliopsida</taxon>
        <taxon>eudicotyledons</taxon>
        <taxon>Gunneridae</taxon>
        <taxon>Pentapetalae</taxon>
        <taxon>asterids</taxon>
        <taxon>lamiids</taxon>
        <taxon>Solanales</taxon>
        <taxon>Solanaceae</taxon>
        <taxon>Solanoideae</taxon>
        <taxon>Solaneae</taxon>
        <taxon>Solanum</taxon>
    </lineage>
</organism>
<evidence type="ECO:0000256" key="2">
    <source>
        <dbReference type="ARBA" id="ARBA00022692"/>
    </source>
</evidence>
<dbReference type="InParanoid" id="M1AS56"/>